<reference evidence="3 4" key="1">
    <citation type="submission" date="2017-09" db="EMBL/GenBank/DDBJ databases">
        <authorList>
            <person name="Ehlers B."/>
            <person name="Leendertz F.H."/>
        </authorList>
    </citation>
    <scope>NUCLEOTIDE SEQUENCE [LARGE SCALE GENOMIC DNA]</scope>
    <source>
        <strain evidence="3 4">DJ-1</strain>
    </source>
</reference>
<keyword evidence="2" id="KW-0812">Transmembrane</keyword>
<evidence type="ECO:0000313" key="3">
    <source>
        <dbReference type="EMBL" id="PBJ93967.1"/>
    </source>
</evidence>
<dbReference type="EMBL" id="NTME01000021">
    <property type="protein sequence ID" value="PBJ93967.1"/>
    <property type="molecule type" value="Genomic_DNA"/>
</dbReference>
<evidence type="ECO:0000256" key="1">
    <source>
        <dbReference type="SAM" id="MobiDB-lite"/>
    </source>
</evidence>
<dbReference type="AlphaFoldDB" id="A0A2A3M1C3"/>
<proteinExistence type="predicted"/>
<evidence type="ECO:0008006" key="5">
    <source>
        <dbReference type="Google" id="ProtNLM"/>
    </source>
</evidence>
<dbReference type="SUPFAM" id="SSF109604">
    <property type="entry name" value="HD-domain/PDEase-like"/>
    <property type="match status" value="1"/>
</dbReference>
<name>A0A2A3M1C3_PSEDL</name>
<gene>
    <name evidence="3" type="ORF">CMV24_19290</name>
</gene>
<keyword evidence="2" id="KW-1133">Transmembrane helix</keyword>
<dbReference type="Gene3D" id="1.10.3210.10">
    <property type="entry name" value="Hypothetical protein af1432"/>
    <property type="match status" value="1"/>
</dbReference>
<feature type="transmembrane region" description="Helical" evidence="2">
    <location>
        <begin position="45"/>
        <end position="65"/>
    </location>
</feature>
<feature type="compositionally biased region" description="Polar residues" evidence="1">
    <location>
        <begin position="557"/>
        <end position="567"/>
    </location>
</feature>
<accession>A0A2A3M1C3</accession>
<sequence length="830" mass="89654">MNANNKVIRATAIVFGFWWLLLTARAFGGSPMEFLENWPLVGYNVSHWILGVVSGLIIGVWFIWFTRLSALNKLYAGKKGNILNGARSTLGKVPMPTSALPRIEVASKRLPIGSEKVLAWVAANEKKWPAHVAFFWAIWDTYSAHAHFPASHRKGGHGNRRLWEHCLAVADTALEDAGAYVFDGVYVKARGKPKFKIIDLKNKEYRFDATDPLIPILGLAHDIGKLEAYELLPDGSVKTQEEVGALTPQDDNRIQHDALGARILARFPEYWALPARDRQAVNLVIAHYHHPSDFPVDRNGLSLDDRMTALMEFLILVDKKTGMVESSITETLSDHEISEDESNAIYHSFVEIMTEYGRVNGTGDQAKDSTLKIAQKHDGLIVIREKDLRSLILAKMGWSLEEGDGRYRMTLNLMTTLQEKGLLYSRHNHADMSRFLPMYSVSLRNAQTGAHLTTWEPCIIVVPVATTPELAGLSGLPNMGTKLDIERPLFTHNLGITEADALREIVARGFSAEIAAKMNIAGKQEVKPQPAPAPAPAPAPQVRADEGFSQPIADTASVPQPNAPTVDSTEHATSALAGAASGDSEQSDVPGTQSGISAEALAAQDDDPLMSGGADDDLLDEDLQSLSISSFGPGQEVELEEDFLAIEPGHSGSDDVDDVDDVFGAFAPSESSIVDTAEQSVNSTAGEEGPGASLIHNDGDLGVPAPAPVAVAIPDPDATPTKRISPAAESAALRALEEAGANFTAFVAPRKKKPGPAEQLEGIRAAVKAEEIPICGTRDGFDYVLESDLMVYDPKLKLSTLIRAGKLPTVEPKPGVVMVGIPMAPMQLDL</sequence>
<feature type="region of interest" description="Disordered" evidence="1">
    <location>
        <begin position="552"/>
        <end position="571"/>
    </location>
</feature>
<dbReference type="Proteomes" id="UP000218102">
    <property type="component" value="Unassembled WGS sequence"/>
</dbReference>
<evidence type="ECO:0000256" key="2">
    <source>
        <dbReference type="SAM" id="Phobius"/>
    </source>
</evidence>
<keyword evidence="2" id="KW-0472">Membrane</keyword>
<dbReference type="RefSeq" id="WP_096010216.1">
    <property type="nucleotide sequence ID" value="NZ_NTME01000021.1"/>
</dbReference>
<evidence type="ECO:0000313" key="4">
    <source>
        <dbReference type="Proteomes" id="UP000218102"/>
    </source>
</evidence>
<organism evidence="3 4">
    <name type="scientific">Pseudomonas plecoglossicida</name>
    <dbReference type="NCBI Taxonomy" id="70775"/>
    <lineage>
        <taxon>Bacteria</taxon>
        <taxon>Pseudomonadati</taxon>
        <taxon>Pseudomonadota</taxon>
        <taxon>Gammaproteobacteria</taxon>
        <taxon>Pseudomonadales</taxon>
        <taxon>Pseudomonadaceae</taxon>
        <taxon>Pseudomonas</taxon>
    </lineage>
</organism>
<comment type="caution">
    <text evidence="3">The sequence shown here is derived from an EMBL/GenBank/DDBJ whole genome shotgun (WGS) entry which is preliminary data.</text>
</comment>
<protein>
    <recommendedName>
        <fullName evidence="5">HD Cas3-type domain-containing protein</fullName>
    </recommendedName>
</protein>